<dbReference type="Gene3D" id="1.20.1250.20">
    <property type="entry name" value="MFS general substrate transporter like domains"/>
    <property type="match status" value="2"/>
</dbReference>
<evidence type="ECO:0000256" key="3">
    <source>
        <dbReference type="ARBA" id="ARBA00022448"/>
    </source>
</evidence>
<evidence type="ECO:0000256" key="4">
    <source>
        <dbReference type="ARBA" id="ARBA00022475"/>
    </source>
</evidence>
<evidence type="ECO:0000256" key="1">
    <source>
        <dbReference type="ARBA" id="ARBA00004651"/>
    </source>
</evidence>
<evidence type="ECO:0000256" key="5">
    <source>
        <dbReference type="ARBA" id="ARBA00022692"/>
    </source>
</evidence>
<dbReference type="EMBL" id="JBHRWI010000025">
    <property type="protein sequence ID" value="MFC3512782.1"/>
    <property type="molecule type" value="Genomic_DNA"/>
</dbReference>
<comment type="subcellular location">
    <subcellularLocation>
        <location evidence="1">Cell membrane</location>
        <topology evidence="1">Multi-pass membrane protein</topology>
    </subcellularLocation>
</comment>
<evidence type="ECO:0000259" key="10">
    <source>
        <dbReference type="PROSITE" id="PS50850"/>
    </source>
</evidence>
<dbReference type="PANTHER" id="PTHR43528">
    <property type="entry name" value="ALPHA-KETOGLUTARATE PERMEASE"/>
    <property type="match status" value="1"/>
</dbReference>
<evidence type="ECO:0000256" key="9">
    <source>
        <dbReference type="SAM" id="Phobius"/>
    </source>
</evidence>
<feature type="transmembrane region" description="Helical" evidence="9">
    <location>
        <begin position="264"/>
        <end position="284"/>
    </location>
</feature>
<dbReference type="InterPro" id="IPR036259">
    <property type="entry name" value="MFS_trans_sf"/>
</dbReference>
<feature type="transmembrane region" description="Helical" evidence="9">
    <location>
        <begin position="387"/>
        <end position="408"/>
    </location>
</feature>
<feature type="transmembrane region" description="Helical" evidence="9">
    <location>
        <begin position="106"/>
        <end position="130"/>
    </location>
</feature>
<keyword evidence="5 9" id="KW-0812">Transmembrane</keyword>
<dbReference type="RefSeq" id="WP_377896619.1">
    <property type="nucleotide sequence ID" value="NZ_JBHRWI010000025.1"/>
</dbReference>
<gene>
    <name evidence="11" type="ORF">ACFORO_21615</name>
</gene>
<dbReference type="PANTHER" id="PTHR43528:SF1">
    <property type="entry name" value="ALPHA-KETOGLUTARATE PERMEASE"/>
    <property type="match status" value="1"/>
</dbReference>
<keyword evidence="3" id="KW-0813">Transport</keyword>
<reference evidence="12" key="1">
    <citation type="journal article" date="2019" name="Int. J. Syst. Evol. Microbiol.">
        <title>The Global Catalogue of Microorganisms (GCM) 10K type strain sequencing project: providing services to taxonomists for standard genome sequencing and annotation.</title>
        <authorList>
            <consortium name="The Broad Institute Genomics Platform"/>
            <consortium name="The Broad Institute Genome Sequencing Center for Infectious Disease"/>
            <person name="Wu L."/>
            <person name="Ma J."/>
        </authorList>
    </citation>
    <scope>NUCLEOTIDE SEQUENCE [LARGE SCALE GENOMIC DNA]</scope>
    <source>
        <strain evidence="12">CGMCC 4.7682</strain>
    </source>
</reference>
<dbReference type="InterPro" id="IPR011701">
    <property type="entry name" value="MFS"/>
</dbReference>
<keyword evidence="4" id="KW-1003">Cell membrane</keyword>
<dbReference type="Proteomes" id="UP001595764">
    <property type="component" value="Unassembled WGS sequence"/>
</dbReference>
<feature type="transmembrane region" description="Helical" evidence="9">
    <location>
        <begin position="230"/>
        <end position="252"/>
    </location>
</feature>
<keyword evidence="7 9" id="KW-1133">Transmembrane helix</keyword>
<keyword evidence="12" id="KW-1185">Reference proteome</keyword>
<protein>
    <submittedName>
        <fullName evidence="11">MFS transporter</fullName>
    </submittedName>
</protein>
<evidence type="ECO:0000256" key="2">
    <source>
        <dbReference type="ARBA" id="ARBA00008240"/>
    </source>
</evidence>
<dbReference type="SUPFAM" id="SSF103473">
    <property type="entry name" value="MFS general substrate transporter"/>
    <property type="match status" value="1"/>
</dbReference>
<keyword evidence="6" id="KW-0769">Symport</keyword>
<evidence type="ECO:0000313" key="12">
    <source>
        <dbReference type="Proteomes" id="UP001595764"/>
    </source>
</evidence>
<dbReference type="PROSITE" id="PS50850">
    <property type="entry name" value="MFS"/>
    <property type="match status" value="1"/>
</dbReference>
<evidence type="ECO:0000256" key="7">
    <source>
        <dbReference type="ARBA" id="ARBA00022989"/>
    </source>
</evidence>
<feature type="transmembrane region" description="Helical" evidence="9">
    <location>
        <begin position="296"/>
        <end position="315"/>
    </location>
</feature>
<feature type="transmembrane region" description="Helical" evidence="9">
    <location>
        <begin position="358"/>
        <end position="381"/>
    </location>
</feature>
<organism evidence="11 12">
    <name type="scientific">Amycolatopsis halotolerans</name>
    <dbReference type="NCBI Taxonomy" id="330083"/>
    <lineage>
        <taxon>Bacteria</taxon>
        <taxon>Bacillati</taxon>
        <taxon>Actinomycetota</taxon>
        <taxon>Actinomycetes</taxon>
        <taxon>Pseudonocardiales</taxon>
        <taxon>Pseudonocardiaceae</taxon>
        <taxon>Amycolatopsis</taxon>
    </lineage>
</organism>
<evidence type="ECO:0000256" key="8">
    <source>
        <dbReference type="ARBA" id="ARBA00023136"/>
    </source>
</evidence>
<feature type="transmembrane region" description="Helical" evidence="9">
    <location>
        <begin position="176"/>
        <end position="195"/>
    </location>
</feature>
<dbReference type="InterPro" id="IPR005828">
    <property type="entry name" value="MFS_sugar_transport-like"/>
</dbReference>
<dbReference type="InterPro" id="IPR005829">
    <property type="entry name" value="Sugar_transporter_CS"/>
</dbReference>
<dbReference type="PROSITE" id="PS00216">
    <property type="entry name" value="SUGAR_TRANSPORT_1"/>
    <property type="match status" value="1"/>
</dbReference>
<evidence type="ECO:0000256" key="6">
    <source>
        <dbReference type="ARBA" id="ARBA00022847"/>
    </source>
</evidence>
<feature type="transmembrane region" description="Helical" evidence="9">
    <location>
        <begin position="79"/>
        <end position="100"/>
    </location>
</feature>
<proteinExistence type="inferred from homology"/>
<feature type="transmembrane region" description="Helical" evidence="9">
    <location>
        <begin position="21"/>
        <end position="41"/>
    </location>
</feature>
<sequence length="418" mass="44962">MRRTIAGACAGTIIEWFDYGSYAYVAGTIAVVFFAGGDPALAVIQSWGLFALSFLIRPLGGLFWGYVGDRIGRARTLSITIIGTGLTTTVIGLLPVYSVVGFWAPILLLVTRLCQGFCASGEYAGAAVLVGEHAPPGRRARYVSFIAIGNSAGFMLASISVTVLQAVLDTAAMQSWGWRVPFLLSAPLTLVGWYIRRKIDETPAFVEVRNGAAQSAPPLLAGFSAHWKTFLRLLFVMGINAGAYYLVLAYMASYLQEEVQLSAFQSNLIVTIALLVYLPTLYFLARLSDRIGRKPVLIANTLLFLVFSFPSFLVLDHGGFAVALVVQILMTSMFAFSDSTFATFFVESFPVNVRFTGFASLFNFGVAIFAGTTPLLSSWLIGRTGVAASPAFIVMVLAAACLIALLLSPETAPGKKVR</sequence>
<feature type="transmembrane region" description="Helical" evidence="9">
    <location>
        <begin position="142"/>
        <end position="164"/>
    </location>
</feature>
<accession>A0ABV7QIZ9</accession>
<keyword evidence="8 9" id="KW-0472">Membrane</keyword>
<feature type="domain" description="Major facilitator superfamily (MFS) profile" evidence="10">
    <location>
        <begin position="4"/>
        <end position="416"/>
    </location>
</feature>
<comment type="similarity">
    <text evidence="2">Belongs to the major facilitator superfamily. Metabolite:H+ Symporter (MHS) family (TC 2.A.1.6) family.</text>
</comment>
<dbReference type="Pfam" id="PF07690">
    <property type="entry name" value="MFS_1"/>
    <property type="match status" value="1"/>
</dbReference>
<feature type="transmembrane region" description="Helical" evidence="9">
    <location>
        <begin position="47"/>
        <end position="67"/>
    </location>
</feature>
<name>A0ABV7QIZ9_9PSEU</name>
<dbReference type="InterPro" id="IPR020846">
    <property type="entry name" value="MFS_dom"/>
</dbReference>
<feature type="transmembrane region" description="Helical" evidence="9">
    <location>
        <begin position="321"/>
        <end position="346"/>
    </location>
</feature>
<comment type="caution">
    <text evidence="11">The sequence shown here is derived from an EMBL/GenBank/DDBJ whole genome shotgun (WGS) entry which is preliminary data.</text>
</comment>
<dbReference type="Pfam" id="PF00083">
    <property type="entry name" value="Sugar_tr"/>
    <property type="match status" value="1"/>
</dbReference>
<evidence type="ECO:0000313" key="11">
    <source>
        <dbReference type="EMBL" id="MFC3512782.1"/>
    </source>
</evidence>
<dbReference type="InterPro" id="IPR051084">
    <property type="entry name" value="H+-coupled_symporters"/>
</dbReference>